<dbReference type="EMBL" id="BGPR01001014">
    <property type="protein sequence ID" value="GBM43045.1"/>
    <property type="molecule type" value="Genomic_DNA"/>
</dbReference>
<feature type="compositionally biased region" description="Polar residues" evidence="1">
    <location>
        <begin position="15"/>
        <end position="24"/>
    </location>
</feature>
<accession>A0A4Y2FRF3</accession>
<feature type="compositionally biased region" description="Basic residues" evidence="1">
    <location>
        <begin position="50"/>
        <end position="59"/>
    </location>
</feature>
<comment type="caution">
    <text evidence="2">The sequence shown here is derived from an EMBL/GenBank/DDBJ whole genome shotgun (WGS) entry which is preliminary data.</text>
</comment>
<evidence type="ECO:0000313" key="3">
    <source>
        <dbReference type="Proteomes" id="UP000499080"/>
    </source>
</evidence>
<evidence type="ECO:0000256" key="1">
    <source>
        <dbReference type="SAM" id="MobiDB-lite"/>
    </source>
</evidence>
<proteinExistence type="predicted"/>
<feature type="compositionally biased region" description="Basic and acidic residues" evidence="1">
    <location>
        <begin position="60"/>
        <end position="75"/>
    </location>
</feature>
<sequence>MPLNKIAAVRWIRESISNPQNGETHSQEQEMSRGTTPTPSNSYTKDSHKTWKTFRHSAKEKKDPAKERNSGEYRL</sequence>
<evidence type="ECO:0000313" key="2">
    <source>
        <dbReference type="EMBL" id="GBM43045.1"/>
    </source>
</evidence>
<keyword evidence="3" id="KW-1185">Reference proteome</keyword>
<protein>
    <submittedName>
        <fullName evidence="2">Uncharacterized protein</fullName>
    </submittedName>
</protein>
<dbReference type="Proteomes" id="UP000499080">
    <property type="component" value="Unassembled WGS sequence"/>
</dbReference>
<name>A0A4Y2FRF3_ARAVE</name>
<dbReference type="AlphaFoldDB" id="A0A4Y2FRF3"/>
<feature type="compositionally biased region" description="Polar residues" evidence="1">
    <location>
        <begin position="32"/>
        <end position="44"/>
    </location>
</feature>
<feature type="region of interest" description="Disordered" evidence="1">
    <location>
        <begin position="14"/>
        <end position="75"/>
    </location>
</feature>
<reference evidence="2 3" key="1">
    <citation type="journal article" date="2019" name="Sci. Rep.">
        <title>Orb-weaving spider Araneus ventricosus genome elucidates the spidroin gene catalogue.</title>
        <authorList>
            <person name="Kono N."/>
            <person name="Nakamura H."/>
            <person name="Ohtoshi R."/>
            <person name="Moran D.A.P."/>
            <person name="Shinohara A."/>
            <person name="Yoshida Y."/>
            <person name="Fujiwara M."/>
            <person name="Mori M."/>
            <person name="Tomita M."/>
            <person name="Arakawa K."/>
        </authorList>
    </citation>
    <scope>NUCLEOTIDE SEQUENCE [LARGE SCALE GENOMIC DNA]</scope>
</reference>
<organism evidence="2 3">
    <name type="scientific">Araneus ventricosus</name>
    <name type="common">Orbweaver spider</name>
    <name type="synonym">Epeira ventricosa</name>
    <dbReference type="NCBI Taxonomy" id="182803"/>
    <lineage>
        <taxon>Eukaryota</taxon>
        <taxon>Metazoa</taxon>
        <taxon>Ecdysozoa</taxon>
        <taxon>Arthropoda</taxon>
        <taxon>Chelicerata</taxon>
        <taxon>Arachnida</taxon>
        <taxon>Araneae</taxon>
        <taxon>Araneomorphae</taxon>
        <taxon>Entelegynae</taxon>
        <taxon>Araneoidea</taxon>
        <taxon>Araneidae</taxon>
        <taxon>Araneus</taxon>
    </lineage>
</organism>
<gene>
    <name evidence="2" type="ORF">AVEN_215173_1</name>
</gene>